<reference evidence="3 4" key="1">
    <citation type="submission" date="2020-04" db="EMBL/GenBank/DDBJ databases">
        <title>Perkinsus olseni comparative genomics.</title>
        <authorList>
            <person name="Bogema D.R."/>
        </authorList>
    </citation>
    <scope>NUCLEOTIDE SEQUENCE [LARGE SCALE GENOMIC DNA]</scope>
    <source>
        <strain evidence="3">00978-12</strain>
    </source>
</reference>
<dbReference type="AlphaFoldDB" id="A0A7J6NBT3"/>
<evidence type="ECO:0000313" key="3">
    <source>
        <dbReference type="EMBL" id="KAF4681349.1"/>
    </source>
</evidence>
<evidence type="ECO:0000256" key="1">
    <source>
        <dbReference type="SAM" id="MobiDB-lite"/>
    </source>
</evidence>
<dbReference type="OrthoDB" id="448616at2759"/>
<protein>
    <submittedName>
        <fullName evidence="3">Uncharacterized protein</fullName>
    </submittedName>
</protein>
<name>A0A7J6NBT3_PEROL</name>
<feature type="chain" id="PRO_5029604129" evidence="2">
    <location>
        <begin position="19"/>
        <end position="271"/>
    </location>
</feature>
<evidence type="ECO:0000256" key="2">
    <source>
        <dbReference type="SAM" id="SignalP"/>
    </source>
</evidence>
<organism evidence="3 4">
    <name type="scientific">Perkinsus olseni</name>
    <name type="common">Perkinsus atlanticus</name>
    <dbReference type="NCBI Taxonomy" id="32597"/>
    <lineage>
        <taxon>Eukaryota</taxon>
        <taxon>Sar</taxon>
        <taxon>Alveolata</taxon>
        <taxon>Perkinsozoa</taxon>
        <taxon>Perkinsea</taxon>
        <taxon>Perkinsida</taxon>
        <taxon>Perkinsidae</taxon>
        <taxon>Perkinsus</taxon>
    </lineage>
</organism>
<comment type="caution">
    <text evidence="3">The sequence shown here is derived from an EMBL/GenBank/DDBJ whole genome shotgun (WGS) entry which is preliminary data.</text>
</comment>
<dbReference type="Proteomes" id="UP000541610">
    <property type="component" value="Unassembled WGS sequence"/>
</dbReference>
<dbReference type="EMBL" id="JABANP010000522">
    <property type="protein sequence ID" value="KAF4681349.1"/>
    <property type="molecule type" value="Genomic_DNA"/>
</dbReference>
<feature type="region of interest" description="Disordered" evidence="1">
    <location>
        <begin position="138"/>
        <end position="164"/>
    </location>
</feature>
<sequence length="271" mass="30011">MIPISFVVGCLLAVLTSGCPSLQPGKYCAYQFVRRNHDPYYEIYTCMYFQFDCYRSAQLVYNYFGIHGYSLRYNDVTFEGDKIILKRHGRTEGPDLFPYFDVGFDLRWSPSSPSVVQMVAKKALYSYNLTRDCTAPPGSKTAKCVEPRPTASRELGSTVTDGPPPIGKYSAVPGPDGNAIEFSATPGLSTSWAGATLWDASECSFDYVTGDSEYTLEKEGSGEIFKFSNPLIGLTSDFLKISAEFAFNSAENAVYFVPNDKSKPRIKLTAD</sequence>
<keyword evidence="2" id="KW-0732">Signal</keyword>
<gene>
    <name evidence="3" type="ORF">FOZ60_012238</name>
</gene>
<feature type="signal peptide" evidence="2">
    <location>
        <begin position="1"/>
        <end position="18"/>
    </location>
</feature>
<proteinExistence type="predicted"/>
<accession>A0A7J6NBT3</accession>
<evidence type="ECO:0000313" key="4">
    <source>
        <dbReference type="Proteomes" id="UP000541610"/>
    </source>
</evidence>